<dbReference type="SMART" id="SM00387">
    <property type="entry name" value="HATPase_c"/>
    <property type="match status" value="1"/>
</dbReference>
<dbReference type="EC" id="2.7.13.3" evidence="3"/>
<keyword evidence="7" id="KW-0547">Nucleotide-binding</keyword>
<reference evidence="16 17" key="1">
    <citation type="submission" date="2015-08" db="EMBL/GenBank/DDBJ databases">
        <authorList>
            <person name="Babu N.S."/>
            <person name="Beckwith C.J."/>
            <person name="Beseler K.G."/>
            <person name="Brison A."/>
            <person name="Carone J.V."/>
            <person name="Caskin T.P."/>
            <person name="Diamond M."/>
            <person name="Durham M.E."/>
            <person name="Foxe J.M."/>
            <person name="Go M."/>
            <person name="Henderson B.A."/>
            <person name="Jones I.B."/>
            <person name="McGettigan J.A."/>
            <person name="Micheletti S.J."/>
            <person name="Nasrallah M.E."/>
            <person name="Ortiz D."/>
            <person name="Piller C.R."/>
            <person name="Privatt S.R."/>
            <person name="Schneider S.L."/>
            <person name="Sharp S."/>
            <person name="Smith T.C."/>
            <person name="Stanton J.D."/>
            <person name="Ullery H.E."/>
            <person name="Wilson R.J."/>
            <person name="Serrano M.G."/>
            <person name="Buck G."/>
            <person name="Lee V."/>
            <person name="Wang Y."/>
            <person name="Carvalho R."/>
            <person name="Voegtly L."/>
            <person name="Shi R."/>
            <person name="Duckworth R."/>
            <person name="Johnson A."/>
            <person name="Loviza R."/>
            <person name="Walstead R."/>
            <person name="Shah Z."/>
            <person name="Kiflezghi M."/>
            <person name="Wade K."/>
            <person name="Ball S.L."/>
            <person name="Bradley K.W."/>
            <person name="Asai D.J."/>
            <person name="Bowman C.A."/>
            <person name="Russell D.A."/>
            <person name="Pope W.H."/>
            <person name="Jacobs-Sera D."/>
            <person name="Hendrix R.W."/>
            <person name="Hatfull G.F."/>
        </authorList>
    </citation>
    <scope>NUCLEOTIDE SEQUENCE [LARGE SCALE GENOMIC DNA]</scope>
    <source>
        <strain evidence="16 17">DSM 27648</strain>
    </source>
</reference>
<protein>
    <recommendedName>
        <fullName evidence="3">histidine kinase</fullName>
        <ecNumber evidence="3">2.7.13.3</ecNumber>
    </recommendedName>
</protein>
<keyword evidence="17" id="KW-1185">Reference proteome</keyword>
<evidence type="ECO:0000313" key="16">
    <source>
        <dbReference type="EMBL" id="AKU95384.1"/>
    </source>
</evidence>
<dbReference type="PROSITE" id="PS50885">
    <property type="entry name" value="HAMP"/>
    <property type="match status" value="1"/>
</dbReference>
<dbReference type="PRINTS" id="PR00344">
    <property type="entry name" value="BCTRLSENSOR"/>
</dbReference>
<evidence type="ECO:0000256" key="6">
    <source>
        <dbReference type="ARBA" id="ARBA00022692"/>
    </source>
</evidence>
<dbReference type="KEGG" id="llu:AKJ09_02048"/>
<gene>
    <name evidence="16" type="ORF">AKJ09_02048</name>
</gene>
<dbReference type="PANTHER" id="PTHR45436">
    <property type="entry name" value="SENSOR HISTIDINE KINASE YKOH"/>
    <property type="match status" value="1"/>
</dbReference>
<keyword evidence="12 13" id="KW-0472">Membrane</keyword>
<keyword evidence="11" id="KW-0902">Two-component regulatory system</keyword>
<evidence type="ECO:0000256" key="9">
    <source>
        <dbReference type="ARBA" id="ARBA00022840"/>
    </source>
</evidence>
<feature type="domain" description="Histidine kinase" evidence="14">
    <location>
        <begin position="206"/>
        <end position="421"/>
    </location>
</feature>
<evidence type="ECO:0000256" key="4">
    <source>
        <dbReference type="ARBA" id="ARBA00022553"/>
    </source>
</evidence>
<dbReference type="InterPro" id="IPR050428">
    <property type="entry name" value="TCS_sensor_his_kinase"/>
</dbReference>
<dbReference type="Gene3D" id="1.10.287.130">
    <property type="match status" value="1"/>
</dbReference>
<comment type="subcellular location">
    <subcellularLocation>
        <location evidence="2">Membrane</location>
        <topology evidence="2">Multi-pass membrane protein</topology>
    </subcellularLocation>
</comment>
<dbReference type="Proteomes" id="UP000064967">
    <property type="component" value="Chromosome"/>
</dbReference>
<evidence type="ECO:0000259" key="14">
    <source>
        <dbReference type="PROSITE" id="PS50109"/>
    </source>
</evidence>
<sequence>MGWWDVSLRESANEILRSTEIVGLTEARPNGSDLALPKPLVRNSENFEANHVSYQVWVAGREVLHSPGAPASPLKPSFADGPSRERIAGEIWWVHAVSDPERALQVQVGKPQIRWAHDMRNLWSFSAINSWLMTALLGVAFWVVIRWSLGPVTALTSAVLTRSSFDLTPLSTRGLPDEVRPLVDAFNGLLERLESALRRERRFIADAAHELRTPLAALSAMAEVALRADSMEEKDAALSKLAAVVARSTRLSEQLLDLARLDAAKGTDHYVPVDLAELVDMVVRDFETVAHEKRQTLVMNTDHCIIRGNTDELGILLRNLIDNAIRYSGEGGRIAVSCRHAPGRRQHVLLRIADNGPGVPVTERERIFHRFYRGAGNGQNGSGIGLALASGIARSHRARIQVGDGLDGRGLGVSVFFEAFAQRAPRASRWLRSEPTPHV</sequence>
<evidence type="ECO:0000256" key="2">
    <source>
        <dbReference type="ARBA" id="ARBA00004141"/>
    </source>
</evidence>
<dbReference type="CDD" id="cd00075">
    <property type="entry name" value="HATPase"/>
    <property type="match status" value="1"/>
</dbReference>
<dbReference type="InterPro" id="IPR003661">
    <property type="entry name" value="HisK_dim/P_dom"/>
</dbReference>
<evidence type="ECO:0000256" key="3">
    <source>
        <dbReference type="ARBA" id="ARBA00012438"/>
    </source>
</evidence>
<dbReference type="InterPro" id="IPR004358">
    <property type="entry name" value="Sig_transdc_His_kin-like_C"/>
</dbReference>
<evidence type="ECO:0000256" key="10">
    <source>
        <dbReference type="ARBA" id="ARBA00022989"/>
    </source>
</evidence>
<dbReference type="AlphaFoldDB" id="A0A0K1PQJ3"/>
<dbReference type="SUPFAM" id="SSF47384">
    <property type="entry name" value="Homodimeric domain of signal transducing histidine kinase"/>
    <property type="match status" value="1"/>
</dbReference>
<dbReference type="SUPFAM" id="SSF55874">
    <property type="entry name" value="ATPase domain of HSP90 chaperone/DNA topoisomerase II/histidine kinase"/>
    <property type="match status" value="1"/>
</dbReference>
<dbReference type="GO" id="GO:0000155">
    <property type="term" value="F:phosphorelay sensor kinase activity"/>
    <property type="evidence" value="ECO:0007669"/>
    <property type="project" value="InterPro"/>
</dbReference>
<dbReference type="InterPro" id="IPR003660">
    <property type="entry name" value="HAMP_dom"/>
</dbReference>
<evidence type="ECO:0000256" key="7">
    <source>
        <dbReference type="ARBA" id="ARBA00022741"/>
    </source>
</evidence>
<dbReference type="PROSITE" id="PS50109">
    <property type="entry name" value="HIS_KIN"/>
    <property type="match status" value="1"/>
</dbReference>
<dbReference type="InterPro" id="IPR036890">
    <property type="entry name" value="HATPase_C_sf"/>
</dbReference>
<dbReference type="InterPro" id="IPR005467">
    <property type="entry name" value="His_kinase_dom"/>
</dbReference>
<dbReference type="Pfam" id="PF00512">
    <property type="entry name" value="HisKA"/>
    <property type="match status" value="1"/>
</dbReference>
<keyword evidence="6 13" id="KW-0812">Transmembrane</keyword>
<keyword evidence="5" id="KW-0808">Transferase</keyword>
<dbReference type="PANTHER" id="PTHR45436:SF14">
    <property type="entry name" value="SENSOR PROTEIN QSEC"/>
    <property type="match status" value="1"/>
</dbReference>
<dbReference type="InterPro" id="IPR003594">
    <property type="entry name" value="HATPase_dom"/>
</dbReference>
<evidence type="ECO:0000313" key="17">
    <source>
        <dbReference type="Proteomes" id="UP000064967"/>
    </source>
</evidence>
<keyword evidence="4" id="KW-0597">Phosphoprotein</keyword>
<keyword evidence="9" id="KW-0067">ATP-binding</keyword>
<keyword evidence="8 16" id="KW-0418">Kinase</keyword>
<name>A0A0K1PQJ3_9BACT</name>
<dbReference type="EMBL" id="CP012333">
    <property type="protein sequence ID" value="AKU95384.1"/>
    <property type="molecule type" value="Genomic_DNA"/>
</dbReference>
<feature type="transmembrane region" description="Helical" evidence="13">
    <location>
        <begin position="122"/>
        <end position="145"/>
    </location>
</feature>
<evidence type="ECO:0000256" key="11">
    <source>
        <dbReference type="ARBA" id="ARBA00023012"/>
    </source>
</evidence>
<dbReference type="Pfam" id="PF02518">
    <property type="entry name" value="HATPase_c"/>
    <property type="match status" value="1"/>
</dbReference>
<evidence type="ECO:0000259" key="15">
    <source>
        <dbReference type="PROSITE" id="PS50885"/>
    </source>
</evidence>
<dbReference type="SMART" id="SM00388">
    <property type="entry name" value="HisKA"/>
    <property type="match status" value="1"/>
</dbReference>
<evidence type="ECO:0000256" key="5">
    <source>
        <dbReference type="ARBA" id="ARBA00022679"/>
    </source>
</evidence>
<dbReference type="CDD" id="cd00082">
    <property type="entry name" value="HisKA"/>
    <property type="match status" value="1"/>
</dbReference>
<keyword evidence="10 13" id="KW-1133">Transmembrane helix</keyword>
<proteinExistence type="predicted"/>
<evidence type="ECO:0000256" key="1">
    <source>
        <dbReference type="ARBA" id="ARBA00000085"/>
    </source>
</evidence>
<dbReference type="Gene3D" id="3.30.565.10">
    <property type="entry name" value="Histidine kinase-like ATPase, C-terminal domain"/>
    <property type="match status" value="1"/>
</dbReference>
<dbReference type="GO" id="GO:0005886">
    <property type="term" value="C:plasma membrane"/>
    <property type="evidence" value="ECO:0007669"/>
    <property type="project" value="TreeGrafter"/>
</dbReference>
<evidence type="ECO:0000256" key="8">
    <source>
        <dbReference type="ARBA" id="ARBA00022777"/>
    </source>
</evidence>
<organism evidence="16 17">
    <name type="scientific">Labilithrix luteola</name>
    <dbReference type="NCBI Taxonomy" id="1391654"/>
    <lineage>
        <taxon>Bacteria</taxon>
        <taxon>Pseudomonadati</taxon>
        <taxon>Myxococcota</taxon>
        <taxon>Polyangia</taxon>
        <taxon>Polyangiales</taxon>
        <taxon>Labilitrichaceae</taxon>
        <taxon>Labilithrix</taxon>
    </lineage>
</organism>
<evidence type="ECO:0000256" key="12">
    <source>
        <dbReference type="ARBA" id="ARBA00023136"/>
    </source>
</evidence>
<evidence type="ECO:0000256" key="13">
    <source>
        <dbReference type="SAM" id="Phobius"/>
    </source>
</evidence>
<feature type="domain" description="HAMP" evidence="15">
    <location>
        <begin position="146"/>
        <end position="198"/>
    </location>
</feature>
<dbReference type="InterPro" id="IPR036097">
    <property type="entry name" value="HisK_dim/P_sf"/>
</dbReference>
<dbReference type="STRING" id="1391654.AKJ09_02048"/>
<dbReference type="GO" id="GO:0005524">
    <property type="term" value="F:ATP binding"/>
    <property type="evidence" value="ECO:0007669"/>
    <property type="project" value="UniProtKB-KW"/>
</dbReference>
<accession>A0A0K1PQJ3</accession>
<comment type="catalytic activity">
    <reaction evidence="1">
        <text>ATP + protein L-histidine = ADP + protein N-phospho-L-histidine.</text>
        <dbReference type="EC" id="2.7.13.3"/>
    </reaction>
</comment>